<evidence type="ECO:0000313" key="2">
    <source>
        <dbReference type="EMBL" id="KAF2572757.1"/>
    </source>
</evidence>
<dbReference type="EMBL" id="QGKY02001015">
    <property type="protein sequence ID" value="KAF2572757.1"/>
    <property type="molecule type" value="Genomic_DNA"/>
</dbReference>
<evidence type="ECO:0008006" key="3">
    <source>
        <dbReference type="Google" id="ProtNLM"/>
    </source>
</evidence>
<dbReference type="AlphaFoldDB" id="A0A8S9IV80"/>
<proteinExistence type="predicted"/>
<protein>
    <recommendedName>
        <fullName evidence="3">Exonuclease domain-containing protein</fullName>
    </recommendedName>
</protein>
<comment type="caution">
    <text evidence="2">The sequence shown here is derived from an EMBL/GenBank/DDBJ whole genome shotgun (WGS) entry which is preliminary data.</text>
</comment>
<accession>A0A8S9IV80</accession>
<name>A0A8S9IV80_BRACR</name>
<evidence type="ECO:0000256" key="1">
    <source>
        <dbReference type="SAM" id="MobiDB-lite"/>
    </source>
</evidence>
<reference evidence="2" key="1">
    <citation type="submission" date="2019-12" db="EMBL/GenBank/DDBJ databases">
        <title>Genome sequencing and annotation of Brassica cretica.</title>
        <authorList>
            <person name="Studholme D.J."/>
            <person name="Sarris P.F."/>
        </authorList>
    </citation>
    <scope>NUCLEOTIDE SEQUENCE</scope>
    <source>
        <strain evidence="2">PFS-102/07</strain>
        <tissue evidence="2">Leaf</tissue>
    </source>
</reference>
<gene>
    <name evidence="2" type="ORF">F2Q70_00000139</name>
</gene>
<feature type="region of interest" description="Disordered" evidence="1">
    <location>
        <begin position="17"/>
        <end position="37"/>
    </location>
</feature>
<organism evidence="2">
    <name type="scientific">Brassica cretica</name>
    <name type="common">Mustard</name>
    <dbReference type="NCBI Taxonomy" id="69181"/>
    <lineage>
        <taxon>Eukaryota</taxon>
        <taxon>Viridiplantae</taxon>
        <taxon>Streptophyta</taxon>
        <taxon>Embryophyta</taxon>
        <taxon>Tracheophyta</taxon>
        <taxon>Spermatophyta</taxon>
        <taxon>Magnoliopsida</taxon>
        <taxon>eudicotyledons</taxon>
        <taxon>Gunneridae</taxon>
        <taxon>Pentapetalae</taxon>
        <taxon>rosids</taxon>
        <taxon>malvids</taxon>
        <taxon>Brassicales</taxon>
        <taxon>Brassicaceae</taxon>
        <taxon>Brassiceae</taxon>
        <taxon>Brassica</taxon>
    </lineage>
</organism>
<sequence>MEKQLSNAFSLLALADDEDGLPSSSSSSAGKQGERVLEDVGNYKQPLVWIDLEMTGNVFQSCSCP</sequence>